<dbReference type="Proteomes" id="UP001222325">
    <property type="component" value="Unassembled WGS sequence"/>
</dbReference>
<organism evidence="2 3">
    <name type="scientific">Mycena belliarum</name>
    <dbReference type="NCBI Taxonomy" id="1033014"/>
    <lineage>
        <taxon>Eukaryota</taxon>
        <taxon>Fungi</taxon>
        <taxon>Dikarya</taxon>
        <taxon>Basidiomycota</taxon>
        <taxon>Agaricomycotina</taxon>
        <taxon>Agaricomycetes</taxon>
        <taxon>Agaricomycetidae</taxon>
        <taxon>Agaricales</taxon>
        <taxon>Marasmiineae</taxon>
        <taxon>Mycenaceae</taxon>
        <taxon>Mycena</taxon>
    </lineage>
</organism>
<evidence type="ECO:0000256" key="1">
    <source>
        <dbReference type="SAM" id="SignalP"/>
    </source>
</evidence>
<keyword evidence="3" id="KW-1185">Reference proteome</keyword>
<protein>
    <submittedName>
        <fullName evidence="2">Uncharacterized protein</fullName>
    </submittedName>
</protein>
<feature type="signal peptide" evidence="1">
    <location>
        <begin position="1"/>
        <end position="16"/>
    </location>
</feature>
<evidence type="ECO:0000313" key="2">
    <source>
        <dbReference type="EMBL" id="KAJ7081997.1"/>
    </source>
</evidence>
<dbReference type="AlphaFoldDB" id="A0AAD6TYG1"/>
<accession>A0AAD6TYG1</accession>
<name>A0AAD6TYG1_9AGAR</name>
<feature type="chain" id="PRO_5042050091" evidence="1">
    <location>
        <begin position="17"/>
        <end position="111"/>
    </location>
</feature>
<reference evidence="2" key="1">
    <citation type="submission" date="2023-03" db="EMBL/GenBank/DDBJ databases">
        <title>Massive genome expansion in bonnet fungi (Mycena s.s.) driven by repeated elements and novel gene families across ecological guilds.</title>
        <authorList>
            <consortium name="Lawrence Berkeley National Laboratory"/>
            <person name="Harder C.B."/>
            <person name="Miyauchi S."/>
            <person name="Viragh M."/>
            <person name="Kuo A."/>
            <person name="Thoen E."/>
            <person name="Andreopoulos B."/>
            <person name="Lu D."/>
            <person name="Skrede I."/>
            <person name="Drula E."/>
            <person name="Henrissat B."/>
            <person name="Morin E."/>
            <person name="Kohler A."/>
            <person name="Barry K."/>
            <person name="LaButti K."/>
            <person name="Morin E."/>
            <person name="Salamov A."/>
            <person name="Lipzen A."/>
            <person name="Mereny Z."/>
            <person name="Hegedus B."/>
            <person name="Baldrian P."/>
            <person name="Stursova M."/>
            <person name="Weitz H."/>
            <person name="Taylor A."/>
            <person name="Grigoriev I.V."/>
            <person name="Nagy L.G."/>
            <person name="Martin F."/>
            <person name="Kauserud H."/>
        </authorList>
    </citation>
    <scope>NUCLEOTIDE SEQUENCE</scope>
    <source>
        <strain evidence="2">CBHHK173m</strain>
    </source>
</reference>
<proteinExistence type="predicted"/>
<evidence type="ECO:0000313" key="3">
    <source>
        <dbReference type="Proteomes" id="UP001222325"/>
    </source>
</evidence>
<dbReference type="EMBL" id="JARJCN010000047">
    <property type="protein sequence ID" value="KAJ7081997.1"/>
    <property type="molecule type" value="Genomic_DNA"/>
</dbReference>
<sequence>MQYIALFLAALSTVFATNPLPIVTSFSEAGCAGAPLATWTGVPEDAFCEATPGALALSIVPGTHRCTIDVSSTSDCDGPDSNFTQSVPVTESCFTAEQEFGSVRILCITTG</sequence>
<comment type="caution">
    <text evidence="2">The sequence shown here is derived from an EMBL/GenBank/DDBJ whole genome shotgun (WGS) entry which is preliminary data.</text>
</comment>
<gene>
    <name evidence="2" type="ORF">B0H15DRAFT_803380</name>
</gene>
<keyword evidence="1" id="KW-0732">Signal</keyword>